<dbReference type="InterPro" id="IPR013767">
    <property type="entry name" value="PAS_fold"/>
</dbReference>
<dbReference type="InterPro" id="IPR036890">
    <property type="entry name" value="HATPase_C_sf"/>
</dbReference>
<evidence type="ECO:0000256" key="3">
    <source>
        <dbReference type="ARBA" id="ARBA00022553"/>
    </source>
</evidence>
<keyword evidence="7" id="KW-0067">ATP-binding</keyword>
<name>A0A1I1JIW1_9RHOB</name>
<dbReference type="InterPro" id="IPR003594">
    <property type="entry name" value="HATPase_dom"/>
</dbReference>
<dbReference type="PANTHER" id="PTHR43065:SF42">
    <property type="entry name" value="TWO-COMPONENT SENSOR PPRA"/>
    <property type="match status" value="1"/>
</dbReference>
<feature type="domain" description="Histidine kinase" evidence="11">
    <location>
        <begin position="418"/>
        <end position="624"/>
    </location>
</feature>
<sequence length="760" mass="80652">MSRRSEPHSVWGATATVDTQGITALLVGPVIILAGLNLVFGWLLGSEVFLRGLRDLPAMVPGTALCVAMLGISTLLSQSRKLSIRALSVGLAIGADLFAVLAFVASTGADAPVGGDRMSLATLVAVLCLSAAAVASLVPSLQARRVHEAFATFVIVIALAALIGMVIDLDSLFRFTLFQGLSLPTAISVLLLALAAILRRAQGTWLGVITSDALDGRLARRYLPWAILVPFSLIELSYVMTDRGVMDGRQRQLVFAVFVMIGSCAAVVRLARYQADVARRDFRSEANLRAILSGLDEAIFVLSETGAIMGRNQAAERLFGDRPQEVAHLLSIDLHDVPRRERPGSGRHPVTRALAEEGDVHCGWMDADGHERILGLSSFKPDAAWKVLVIADVTEPWMLQQTAALTERADALAQVVSGVSHEMLNVFGVINMSAGARTDPDDKTAAIILKAAERGSRLAERLQRLTVTQNGAVATVDAGEAALAAVELARRTLPDGIVLTHDPVLDPLPVAASGADLELALLNLILNARNAIAEGELGFGQIDVNVDSEGEQVRIHVIDDGPGVTEEVLERAADPFFTTRRGVGGTGLGLAIISTMARNAGGELRLSSAPGKGFQACLALPRPQLPSTRDQAALPRLGTMRLLVVDPDPEFRAILGDTLEMLGADVHRAGSMDEGCEIAKRLPDLSVLIVEEDLPEAEAQVLRRRFPNAGVIYLAGPAQSARKAGWPGLRMGKPVDMALLCNSIHLVAARASGASCDEPL</sequence>
<dbReference type="EC" id="2.7.13.3" evidence="2"/>
<feature type="transmembrane region" description="Helical" evidence="10">
    <location>
        <begin position="181"/>
        <end position="201"/>
    </location>
</feature>
<dbReference type="PROSITE" id="PS50109">
    <property type="entry name" value="HIS_KIN"/>
    <property type="match status" value="1"/>
</dbReference>
<evidence type="ECO:0000256" key="7">
    <source>
        <dbReference type="ARBA" id="ARBA00022840"/>
    </source>
</evidence>
<dbReference type="Gene3D" id="3.40.50.2300">
    <property type="match status" value="1"/>
</dbReference>
<evidence type="ECO:0000259" key="12">
    <source>
        <dbReference type="PROSITE" id="PS50110"/>
    </source>
</evidence>
<dbReference type="SUPFAM" id="SSF52172">
    <property type="entry name" value="CheY-like"/>
    <property type="match status" value="1"/>
</dbReference>
<dbReference type="InterPro" id="IPR001789">
    <property type="entry name" value="Sig_transdc_resp-reg_receiver"/>
</dbReference>
<dbReference type="InterPro" id="IPR035965">
    <property type="entry name" value="PAS-like_dom_sf"/>
</dbReference>
<feature type="transmembrane region" description="Helical" evidence="10">
    <location>
        <begin position="56"/>
        <end position="77"/>
    </location>
</feature>
<dbReference type="Gene3D" id="3.30.565.10">
    <property type="entry name" value="Histidine kinase-like ATPase, C-terminal domain"/>
    <property type="match status" value="1"/>
</dbReference>
<evidence type="ECO:0000259" key="11">
    <source>
        <dbReference type="PROSITE" id="PS50109"/>
    </source>
</evidence>
<dbReference type="InterPro" id="IPR000014">
    <property type="entry name" value="PAS"/>
</dbReference>
<evidence type="ECO:0000256" key="9">
    <source>
        <dbReference type="PROSITE-ProRule" id="PRU00169"/>
    </source>
</evidence>
<dbReference type="SMART" id="SM00387">
    <property type="entry name" value="HATPase_c"/>
    <property type="match status" value="1"/>
</dbReference>
<evidence type="ECO:0000256" key="8">
    <source>
        <dbReference type="ARBA" id="ARBA00023012"/>
    </source>
</evidence>
<comment type="catalytic activity">
    <reaction evidence="1">
        <text>ATP + protein L-histidine = ADP + protein N-phospho-L-histidine.</text>
        <dbReference type="EC" id="2.7.13.3"/>
    </reaction>
</comment>
<keyword evidence="3" id="KW-0597">Phosphoprotein</keyword>
<dbReference type="PROSITE" id="PS50110">
    <property type="entry name" value="RESPONSE_REGULATORY"/>
    <property type="match status" value="1"/>
</dbReference>
<dbReference type="InterPro" id="IPR011006">
    <property type="entry name" value="CheY-like_superfamily"/>
</dbReference>
<dbReference type="SMART" id="SM00091">
    <property type="entry name" value="PAS"/>
    <property type="match status" value="1"/>
</dbReference>
<dbReference type="GO" id="GO:0004673">
    <property type="term" value="F:protein histidine kinase activity"/>
    <property type="evidence" value="ECO:0007669"/>
    <property type="project" value="UniProtKB-EC"/>
</dbReference>
<dbReference type="GO" id="GO:0006355">
    <property type="term" value="P:regulation of DNA-templated transcription"/>
    <property type="evidence" value="ECO:0007669"/>
    <property type="project" value="InterPro"/>
</dbReference>
<keyword evidence="5" id="KW-0547">Nucleotide-binding</keyword>
<dbReference type="InterPro" id="IPR005467">
    <property type="entry name" value="His_kinase_dom"/>
</dbReference>
<feature type="transmembrane region" description="Helical" evidence="10">
    <location>
        <begin position="118"/>
        <end position="138"/>
    </location>
</feature>
<keyword evidence="10" id="KW-0472">Membrane</keyword>
<proteinExistence type="predicted"/>
<dbReference type="STRING" id="517719.SAMN05421762_0973"/>
<keyword evidence="10" id="KW-1133">Transmembrane helix</keyword>
<dbReference type="PROSITE" id="PS50112">
    <property type="entry name" value="PAS"/>
    <property type="match status" value="1"/>
</dbReference>
<keyword evidence="10" id="KW-0812">Transmembrane</keyword>
<dbReference type="Proteomes" id="UP000231644">
    <property type="component" value="Unassembled WGS sequence"/>
</dbReference>
<keyword evidence="6" id="KW-0418">Kinase</keyword>
<feature type="domain" description="PAS" evidence="13">
    <location>
        <begin position="284"/>
        <end position="326"/>
    </location>
</feature>
<evidence type="ECO:0000256" key="2">
    <source>
        <dbReference type="ARBA" id="ARBA00012438"/>
    </source>
</evidence>
<dbReference type="PANTHER" id="PTHR43065">
    <property type="entry name" value="SENSOR HISTIDINE KINASE"/>
    <property type="match status" value="1"/>
</dbReference>
<dbReference type="SUPFAM" id="SSF55874">
    <property type="entry name" value="ATPase domain of HSP90 chaperone/DNA topoisomerase II/histidine kinase"/>
    <property type="match status" value="1"/>
</dbReference>
<organism evidence="14 15">
    <name type="scientific">Pseudooceanicola nitratireducens</name>
    <dbReference type="NCBI Taxonomy" id="517719"/>
    <lineage>
        <taxon>Bacteria</taxon>
        <taxon>Pseudomonadati</taxon>
        <taxon>Pseudomonadota</taxon>
        <taxon>Alphaproteobacteria</taxon>
        <taxon>Rhodobacterales</taxon>
        <taxon>Paracoccaceae</taxon>
        <taxon>Pseudooceanicola</taxon>
    </lineage>
</organism>
<dbReference type="GO" id="GO:0000160">
    <property type="term" value="P:phosphorelay signal transduction system"/>
    <property type="evidence" value="ECO:0007669"/>
    <property type="project" value="UniProtKB-KW"/>
</dbReference>
<dbReference type="RefSeq" id="WP_093451095.1">
    <property type="nucleotide sequence ID" value="NZ_FNZG01000002.1"/>
</dbReference>
<accession>A0A1I1JIW1</accession>
<evidence type="ECO:0000259" key="13">
    <source>
        <dbReference type="PROSITE" id="PS50112"/>
    </source>
</evidence>
<dbReference type="EMBL" id="FOLX01000001">
    <property type="protein sequence ID" value="SFC45873.1"/>
    <property type="molecule type" value="Genomic_DNA"/>
</dbReference>
<evidence type="ECO:0000256" key="1">
    <source>
        <dbReference type="ARBA" id="ARBA00000085"/>
    </source>
</evidence>
<evidence type="ECO:0000313" key="15">
    <source>
        <dbReference type="Proteomes" id="UP000231644"/>
    </source>
</evidence>
<dbReference type="AlphaFoldDB" id="A0A1I1JIW1"/>
<feature type="domain" description="Response regulatory" evidence="12">
    <location>
        <begin position="641"/>
        <end position="748"/>
    </location>
</feature>
<comment type="caution">
    <text evidence="9">Lacks conserved residue(s) required for the propagation of feature annotation.</text>
</comment>
<evidence type="ECO:0000256" key="6">
    <source>
        <dbReference type="ARBA" id="ARBA00022777"/>
    </source>
</evidence>
<feature type="transmembrane region" description="Helical" evidence="10">
    <location>
        <begin position="21"/>
        <end position="44"/>
    </location>
</feature>
<dbReference type="SUPFAM" id="SSF55785">
    <property type="entry name" value="PYP-like sensor domain (PAS domain)"/>
    <property type="match status" value="1"/>
</dbReference>
<evidence type="ECO:0000256" key="5">
    <source>
        <dbReference type="ARBA" id="ARBA00022741"/>
    </source>
</evidence>
<evidence type="ECO:0000256" key="4">
    <source>
        <dbReference type="ARBA" id="ARBA00022679"/>
    </source>
</evidence>
<dbReference type="OrthoDB" id="9796100at2"/>
<dbReference type="PRINTS" id="PR00344">
    <property type="entry name" value="BCTRLSENSOR"/>
</dbReference>
<feature type="transmembrane region" description="Helical" evidence="10">
    <location>
        <begin position="253"/>
        <end position="271"/>
    </location>
</feature>
<dbReference type="Pfam" id="PF02518">
    <property type="entry name" value="HATPase_c"/>
    <property type="match status" value="1"/>
</dbReference>
<feature type="transmembrane region" description="Helical" evidence="10">
    <location>
        <begin position="150"/>
        <end position="169"/>
    </location>
</feature>
<dbReference type="InterPro" id="IPR004358">
    <property type="entry name" value="Sig_transdc_His_kin-like_C"/>
</dbReference>
<keyword evidence="8" id="KW-0902">Two-component regulatory system</keyword>
<keyword evidence="4" id="KW-0808">Transferase</keyword>
<evidence type="ECO:0000256" key="10">
    <source>
        <dbReference type="SAM" id="Phobius"/>
    </source>
</evidence>
<reference evidence="14 15" key="1">
    <citation type="submission" date="2016-10" db="EMBL/GenBank/DDBJ databases">
        <authorList>
            <person name="de Groot N.N."/>
        </authorList>
    </citation>
    <scope>NUCLEOTIDE SEQUENCE [LARGE SCALE GENOMIC DNA]</scope>
    <source>
        <strain evidence="14 15">DSM 29619</strain>
    </source>
</reference>
<dbReference type="Gene3D" id="3.30.450.20">
    <property type="entry name" value="PAS domain"/>
    <property type="match status" value="1"/>
</dbReference>
<keyword evidence="15" id="KW-1185">Reference proteome</keyword>
<evidence type="ECO:0000313" key="14">
    <source>
        <dbReference type="EMBL" id="SFC45873.1"/>
    </source>
</evidence>
<dbReference type="Pfam" id="PF00989">
    <property type="entry name" value="PAS"/>
    <property type="match status" value="1"/>
</dbReference>
<feature type="transmembrane region" description="Helical" evidence="10">
    <location>
        <begin position="84"/>
        <end position="106"/>
    </location>
</feature>
<gene>
    <name evidence="14" type="ORF">SAMN05421762_0973</name>
</gene>
<protein>
    <recommendedName>
        <fullName evidence="2">histidine kinase</fullName>
        <ecNumber evidence="2">2.7.13.3</ecNumber>
    </recommendedName>
</protein>
<dbReference type="GO" id="GO:0005524">
    <property type="term" value="F:ATP binding"/>
    <property type="evidence" value="ECO:0007669"/>
    <property type="project" value="UniProtKB-KW"/>
</dbReference>